<name>A0A517U122_9BACT</name>
<dbReference type="AlphaFoldDB" id="A0A517U122"/>
<feature type="region of interest" description="Disordered" evidence="1">
    <location>
        <begin position="162"/>
        <end position="235"/>
    </location>
</feature>
<dbReference type="RefSeq" id="WP_145434067.1">
    <property type="nucleotide sequence ID" value="NZ_CP036339.1"/>
</dbReference>
<dbReference type="KEGG" id="llh:I41_34980"/>
<dbReference type="EMBL" id="CP036339">
    <property type="protein sequence ID" value="QDT74303.1"/>
    <property type="molecule type" value="Genomic_DNA"/>
</dbReference>
<accession>A0A517U122</accession>
<reference evidence="2 3" key="1">
    <citation type="submission" date="2019-02" db="EMBL/GenBank/DDBJ databases">
        <title>Deep-cultivation of Planctomycetes and their phenomic and genomic characterization uncovers novel biology.</title>
        <authorList>
            <person name="Wiegand S."/>
            <person name="Jogler M."/>
            <person name="Boedeker C."/>
            <person name="Pinto D."/>
            <person name="Vollmers J."/>
            <person name="Rivas-Marin E."/>
            <person name="Kohn T."/>
            <person name="Peeters S.H."/>
            <person name="Heuer A."/>
            <person name="Rast P."/>
            <person name="Oberbeckmann S."/>
            <person name="Bunk B."/>
            <person name="Jeske O."/>
            <person name="Meyerdierks A."/>
            <person name="Storesund J.E."/>
            <person name="Kallscheuer N."/>
            <person name="Luecker S."/>
            <person name="Lage O.M."/>
            <person name="Pohl T."/>
            <person name="Merkel B.J."/>
            <person name="Hornburger P."/>
            <person name="Mueller R.-W."/>
            <person name="Bruemmer F."/>
            <person name="Labrenz M."/>
            <person name="Spormann A.M."/>
            <person name="Op den Camp H."/>
            <person name="Overmann J."/>
            <person name="Amann R."/>
            <person name="Jetten M.S.M."/>
            <person name="Mascher T."/>
            <person name="Medema M.H."/>
            <person name="Devos D.P."/>
            <person name="Kaster A.-K."/>
            <person name="Ovreas L."/>
            <person name="Rohde M."/>
            <person name="Galperin M.Y."/>
            <person name="Jogler C."/>
        </authorList>
    </citation>
    <scope>NUCLEOTIDE SEQUENCE [LARGE SCALE GENOMIC DNA]</scope>
    <source>
        <strain evidence="2 3">I41</strain>
    </source>
</reference>
<sequence length="235" mass="25786">MALLIDGYNLLHVTAIVGHGGLRGSREGLLRFLASAIEPRERRQTTIVFDAAEAPPNLPRTIVFEEMTIHFSSEYDNADELIEELIEAHSVPKSLLVVSSDHRIQRAARRRKAPFVDSDVWFADALRRRAASRRPAPIVARPTGNLSADEIDYWLSEFGDLGEIEIPPPPKRTPSRPNPSAAAKPSPTVSDANDSQPAQKKAAPKRKRAPKQPPHQGGDLSNPFPPGYGEDLLGS</sequence>
<organism evidence="2 3">
    <name type="scientific">Lacipirellula limnantheis</name>
    <dbReference type="NCBI Taxonomy" id="2528024"/>
    <lineage>
        <taxon>Bacteria</taxon>
        <taxon>Pseudomonadati</taxon>
        <taxon>Planctomycetota</taxon>
        <taxon>Planctomycetia</taxon>
        <taxon>Pirellulales</taxon>
        <taxon>Lacipirellulaceae</taxon>
        <taxon>Lacipirellula</taxon>
    </lineage>
</organism>
<protein>
    <submittedName>
        <fullName evidence="2">YacP-like NYN domain protein</fullName>
    </submittedName>
</protein>
<dbReference type="InterPro" id="IPR010298">
    <property type="entry name" value="YacP-like"/>
</dbReference>
<dbReference type="Pfam" id="PF05991">
    <property type="entry name" value="NYN_YacP"/>
    <property type="match status" value="1"/>
</dbReference>
<gene>
    <name evidence="2" type="ORF">I41_34980</name>
</gene>
<dbReference type="Proteomes" id="UP000317909">
    <property type="component" value="Chromosome"/>
</dbReference>
<dbReference type="OrthoDB" id="286832at2"/>
<keyword evidence="3" id="KW-1185">Reference proteome</keyword>
<evidence type="ECO:0000313" key="3">
    <source>
        <dbReference type="Proteomes" id="UP000317909"/>
    </source>
</evidence>
<evidence type="ECO:0000256" key="1">
    <source>
        <dbReference type="SAM" id="MobiDB-lite"/>
    </source>
</evidence>
<proteinExistence type="predicted"/>
<evidence type="ECO:0000313" key="2">
    <source>
        <dbReference type="EMBL" id="QDT74303.1"/>
    </source>
</evidence>